<keyword evidence="5" id="KW-0548">Nucleotidyltransferase</keyword>
<dbReference type="AlphaFoldDB" id="A0A7R9BND0"/>
<dbReference type="Pfam" id="PF01743">
    <property type="entry name" value="PolyA_pol"/>
    <property type="match status" value="1"/>
</dbReference>
<evidence type="ECO:0000256" key="1">
    <source>
        <dbReference type="ARBA" id="ARBA00001946"/>
    </source>
</evidence>
<keyword evidence="8" id="KW-0460">Magnesium</keyword>
<comment type="cofactor">
    <cofactor evidence="1">
        <name>Mg(2+)</name>
        <dbReference type="ChEBI" id="CHEBI:18420"/>
    </cofactor>
</comment>
<feature type="domain" description="tRNA nucleotidyltransferase/poly(A) polymerase RNA and SrmB- binding" evidence="11">
    <location>
        <begin position="189"/>
        <end position="235"/>
    </location>
</feature>
<evidence type="ECO:0000313" key="13">
    <source>
        <dbReference type="Proteomes" id="UP000678499"/>
    </source>
</evidence>
<evidence type="ECO:0000313" key="12">
    <source>
        <dbReference type="EMBL" id="CAD7277707.1"/>
    </source>
</evidence>
<dbReference type="SUPFAM" id="SSF81301">
    <property type="entry name" value="Nucleotidyltransferase"/>
    <property type="match status" value="1"/>
</dbReference>
<evidence type="ECO:0008006" key="14">
    <source>
        <dbReference type="Google" id="ProtNLM"/>
    </source>
</evidence>
<keyword evidence="7" id="KW-0547">Nucleotide-binding</keyword>
<reference evidence="12" key="1">
    <citation type="submission" date="2020-11" db="EMBL/GenBank/DDBJ databases">
        <authorList>
            <person name="Tran Van P."/>
        </authorList>
    </citation>
    <scope>NUCLEOTIDE SEQUENCE</scope>
</reference>
<keyword evidence="3 9" id="KW-0808">Transferase</keyword>
<accession>A0A7R9BND0</accession>
<evidence type="ECO:0000259" key="10">
    <source>
        <dbReference type="Pfam" id="PF01743"/>
    </source>
</evidence>
<evidence type="ECO:0000256" key="7">
    <source>
        <dbReference type="ARBA" id="ARBA00022741"/>
    </source>
</evidence>
<gene>
    <name evidence="12" type="ORF">NMOB1V02_LOCUS5435</name>
</gene>
<dbReference type="InterPro" id="IPR050264">
    <property type="entry name" value="Bact_CCA-adding_enz_type3_sf"/>
</dbReference>
<dbReference type="Gene3D" id="3.30.460.10">
    <property type="entry name" value="Beta Polymerase, domain 2"/>
    <property type="match status" value="1"/>
</dbReference>
<dbReference type="EMBL" id="OA883020">
    <property type="protein sequence ID" value="CAD7277707.1"/>
    <property type="molecule type" value="Genomic_DNA"/>
</dbReference>
<keyword evidence="6" id="KW-0479">Metal-binding</keyword>
<feature type="domain" description="Poly A polymerase head" evidence="10">
    <location>
        <begin position="32"/>
        <end position="155"/>
    </location>
</feature>
<evidence type="ECO:0000256" key="2">
    <source>
        <dbReference type="ARBA" id="ARBA00007265"/>
    </source>
</evidence>
<dbReference type="GO" id="GO:0000166">
    <property type="term" value="F:nucleotide binding"/>
    <property type="evidence" value="ECO:0007669"/>
    <property type="project" value="UniProtKB-KW"/>
</dbReference>
<comment type="similarity">
    <text evidence="2 9">Belongs to the tRNA nucleotidyltransferase/poly(A) polymerase family.</text>
</comment>
<dbReference type="SUPFAM" id="SSF81891">
    <property type="entry name" value="Poly A polymerase C-terminal region-like"/>
    <property type="match status" value="1"/>
</dbReference>
<dbReference type="InterPro" id="IPR002646">
    <property type="entry name" value="PolA_pol_head_dom"/>
</dbReference>
<dbReference type="GO" id="GO:0046872">
    <property type="term" value="F:metal ion binding"/>
    <property type="evidence" value="ECO:0007669"/>
    <property type="project" value="UniProtKB-KW"/>
</dbReference>
<dbReference type="PANTHER" id="PTHR46173">
    <property type="entry name" value="CCA TRNA NUCLEOTIDYLTRANSFERASE 1, MITOCHONDRIAL"/>
    <property type="match status" value="1"/>
</dbReference>
<dbReference type="OrthoDB" id="445712at2759"/>
<proteinExistence type="inferred from homology"/>
<evidence type="ECO:0000256" key="9">
    <source>
        <dbReference type="RuleBase" id="RU003953"/>
    </source>
</evidence>
<evidence type="ECO:0000256" key="4">
    <source>
        <dbReference type="ARBA" id="ARBA00022694"/>
    </source>
</evidence>
<evidence type="ECO:0000256" key="8">
    <source>
        <dbReference type="ARBA" id="ARBA00022842"/>
    </source>
</evidence>
<evidence type="ECO:0000256" key="6">
    <source>
        <dbReference type="ARBA" id="ARBA00022723"/>
    </source>
</evidence>
<keyword evidence="9" id="KW-0694">RNA-binding</keyword>
<dbReference type="GO" id="GO:0005739">
    <property type="term" value="C:mitochondrion"/>
    <property type="evidence" value="ECO:0007669"/>
    <property type="project" value="TreeGrafter"/>
</dbReference>
<name>A0A7R9BND0_9CRUS</name>
<evidence type="ECO:0000259" key="11">
    <source>
        <dbReference type="Pfam" id="PF12627"/>
    </source>
</evidence>
<keyword evidence="4" id="KW-0819">tRNA processing</keyword>
<protein>
    <recommendedName>
        <fullName evidence="14">CCA tRNA nucleotidyltransferase 1, mitochondrial</fullName>
    </recommendedName>
</protein>
<dbReference type="InterPro" id="IPR043519">
    <property type="entry name" value="NT_sf"/>
</dbReference>
<dbReference type="PANTHER" id="PTHR46173:SF1">
    <property type="entry name" value="CCA TRNA NUCLEOTIDYLTRANSFERASE 1, MITOCHONDRIAL"/>
    <property type="match status" value="1"/>
</dbReference>
<dbReference type="GO" id="GO:0000049">
    <property type="term" value="F:tRNA binding"/>
    <property type="evidence" value="ECO:0007669"/>
    <property type="project" value="TreeGrafter"/>
</dbReference>
<dbReference type="Pfam" id="PF12627">
    <property type="entry name" value="PolyA_pol_RNAbd"/>
    <property type="match status" value="1"/>
</dbReference>
<keyword evidence="13" id="KW-1185">Reference proteome</keyword>
<sequence length="432" mass="49748">MMKIDTPEFRALFTPELNELSRLFLENGYEIRLAGGPVRDLLLGIEPKDLDFATNATPDQMKEIFEKNQVRMINNRGEQHGTVTPRIFDKENFEVTTLRIDVSTDGRHAEVQFTDDWKLDASRRDLTINSMFLGLDGILYDFFGGSSDLKERRVRFVGEADKRIKEDYLRILRYFRFYGRIATTPNSHDESTLQAIRDNASGLDIISGERIWSELKKILTGRYAADLIMCLLDTGCGPHVGLPKEVGGSSLSIVYSRLQGLEYEAMTLLSSILQDDSDVMHFHQRMKLSNFDRDLGFFIAENRGIKDNELLSLKTYQLLLADAKPERFKECRKWILELMKYQGANASLREEFEAWQMPRFPVNGHTLVQHKVPRGKLMSVVLSKLKNHWKDNDFNATLEELEKKIPDILREASGNDLNIEKDSAVSKRQRRS</sequence>
<dbReference type="EMBL" id="CAJPEX010000983">
    <property type="protein sequence ID" value="CAG0917859.1"/>
    <property type="molecule type" value="Genomic_DNA"/>
</dbReference>
<evidence type="ECO:0000256" key="5">
    <source>
        <dbReference type="ARBA" id="ARBA00022695"/>
    </source>
</evidence>
<organism evidence="12">
    <name type="scientific">Notodromas monacha</name>
    <dbReference type="NCBI Taxonomy" id="399045"/>
    <lineage>
        <taxon>Eukaryota</taxon>
        <taxon>Metazoa</taxon>
        <taxon>Ecdysozoa</taxon>
        <taxon>Arthropoda</taxon>
        <taxon>Crustacea</taxon>
        <taxon>Oligostraca</taxon>
        <taxon>Ostracoda</taxon>
        <taxon>Podocopa</taxon>
        <taxon>Podocopida</taxon>
        <taxon>Cypridocopina</taxon>
        <taxon>Cypridoidea</taxon>
        <taxon>Cyprididae</taxon>
        <taxon>Notodromas</taxon>
    </lineage>
</organism>
<dbReference type="GO" id="GO:0016779">
    <property type="term" value="F:nucleotidyltransferase activity"/>
    <property type="evidence" value="ECO:0007669"/>
    <property type="project" value="UniProtKB-KW"/>
</dbReference>
<dbReference type="GO" id="GO:1990180">
    <property type="term" value="P:mitochondrial tRNA 3'-end processing"/>
    <property type="evidence" value="ECO:0007669"/>
    <property type="project" value="TreeGrafter"/>
</dbReference>
<dbReference type="CDD" id="cd05398">
    <property type="entry name" value="NT_ClassII-CCAase"/>
    <property type="match status" value="1"/>
</dbReference>
<dbReference type="Gene3D" id="1.10.3090.10">
    <property type="entry name" value="cca-adding enzyme, domain 2"/>
    <property type="match status" value="1"/>
</dbReference>
<evidence type="ECO:0000256" key="3">
    <source>
        <dbReference type="ARBA" id="ARBA00022679"/>
    </source>
</evidence>
<dbReference type="GO" id="GO:0001680">
    <property type="term" value="P:tRNA 3'-terminal CCA addition"/>
    <property type="evidence" value="ECO:0007669"/>
    <property type="project" value="TreeGrafter"/>
</dbReference>
<dbReference type="InterPro" id="IPR032828">
    <property type="entry name" value="PolyA_RNA-bd"/>
</dbReference>
<dbReference type="Proteomes" id="UP000678499">
    <property type="component" value="Unassembled WGS sequence"/>
</dbReference>